<sequence>MATMIKFRGIPLEDISSIDGVNFDGKFVYGNYAKNGDGALIIGDVLEAEEDVFWPSWWVPVDPKTVGQFTGLKDVNGNEIYEGDILENRKYRSIVKFANGKFLADVVGTISRFDLIGETHGSKVIGNVHTNPELLKG</sequence>
<dbReference type="Proteomes" id="UP000276249">
    <property type="component" value="Unassembled WGS sequence"/>
</dbReference>
<accession>A0ABD7IMF2</accession>
<organism evidence="3 5">
    <name type="scientific">Lactiplantibacillus pentosus</name>
    <name type="common">Lactobacillus pentosus</name>
    <dbReference type="NCBI Taxonomy" id="1589"/>
    <lineage>
        <taxon>Bacteria</taxon>
        <taxon>Bacillati</taxon>
        <taxon>Bacillota</taxon>
        <taxon>Bacilli</taxon>
        <taxon>Lactobacillales</taxon>
        <taxon>Lactobacillaceae</taxon>
        <taxon>Lactiplantibacillus</taxon>
    </lineage>
</organism>
<evidence type="ECO:0000259" key="1">
    <source>
        <dbReference type="Pfam" id="PF09643"/>
    </source>
</evidence>
<protein>
    <recommendedName>
        <fullName evidence="1">YopX protein domain-containing protein</fullName>
    </recommendedName>
</protein>
<proteinExistence type="predicted"/>
<dbReference type="InterPro" id="IPR019096">
    <property type="entry name" value="YopX_protein"/>
</dbReference>
<gene>
    <name evidence="2" type="ORF">C6Y08_01285</name>
    <name evidence="3" type="ORF">D6U18_14890</name>
</gene>
<comment type="caution">
    <text evidence="3">The sequence shown here is derived from an EMBL/GenBank/DDBJ whole genome shotgun (WGS) entry which is preliminary data.</text>
</comment>
<dbReference type="Gene3D" id="2.30.30.290">
    <property type="entry name" value="YopX-like domains"/>
    <property type="match status" value="1"/>
</dbReference>
<reference evidence="3 5" key="2">
    <citation type="submission" date="2018-10" db="EMBL/GenBank/DDBJ databases">
        <title>Genome sequences of five Lactobacillus pentosus strains isolated from brines of traditionally fermented spanish-style green table olives and differences between them.</title>
        <authorList>
            <person name="Jimenez Diaz R."/>
        </authorList>
    </citation>
    <scope>NUCLEOTIDE SEQUENCE [LARGE SCALE GENOMIC DNA]</scope>
    <source>
        <strain evidence="3 5">IG10</strain>
    </source>
</reference>
<dbReference type="InterPro" id="IPR023385">
    <property type="entry name" value="YopX-like_C"/>
</dbReference>
<dbReference type="AlphaFoldDB" id="A0ABD7IMF2"/>
<evidence type="ECO:0000313" key="4">
    <source>
        <dbReference type="Proteomes" id="UP000238378"/>
    </source>
</evidence>
<evidence type="ECO:0000313" key="5">
    <source>
        <dbReference type="Proteomes" id="UP000276249"/>
    </source>
</evidence>
<dbReference type="EMBL" id="RDCJ01000111">
    <property type="protein sequence ID" value="RMW44268.1"/>
    <property type="molecule type" value="Genomic_DNA"/>
</dbReference>
<dbReference type="Pfam" id="PF09643">
    <property type="entry name" value="YopX"/>
    <property type="match status" value="1"/>
</dbReference>
<evidence type="ECO:0000313" key="2">
    <source>
        <dbReference type="EMBL" id="PRO96071.1"/>
    </source>
</evidence>
<keyword evidence="4" id="KW-1185">Reference proteome</keyword>
<dbReference type="SUPFAM" id="SSF159006">
    <property type="entry name" value="YopX-like"/>
    <property type="match status" value="1"/>
</dbReference>
<feature type="domain" description="YopX protein" evidence="1">
    <location>
        <begin position="60"/>
        <end position="136"/>
    </location>
</feature>
<evidence type="ECO:0000313" key="3">
    <source>
        <dbReference type="EMBL" id="RMW44268.1"/>
    </source>
</evidence>
<reference evidence="2 4" key="1">
    <citation type="submission" date="2018-03" db="EMBL/GenBank/DDBJ databases">
        <title>Draft Genome Sequences of six Lactobacillus pentosus Strains Isolated from Brines of Traditionally Fermented Spanish-Style Green Table Olives.</title>
        <authorList>
            <person name="Calero-Delgado B."/>
            <person name="Martin-Platero A.M."/>
            <person name="Perez-Pulido A.J."/>
            <person name="Benitez-Cabello A."/>
            <person name="Casimiro-Soriguer C.S."/>
            <person name="Martinez-Bueno M."/>
            <person name="Arroyo-Lopez F.N."/>
            <person name="Rodriguez-Gomez F."/>
            <person name="Bautista-Gallego J."/>
            <person name="Garrido-Fernandez A."/>
            <person name="Jimenez-Diaz R."/>
        </authorList>
    </citation>
    <scope>NUCLEOTIDE SEQUENCE [LARGE SCALE GENOMIC DNA]</scope>
    <source>
        <strain evidence="2 4">IG2</strain>
    </source>
</reference>
<name>A0ABD7IMF2_LACPE</name>
<dbReference type="Proteomes" id="UP000238378">
    <property type="component" value="Unassembled WGS sequence"/>
</dbReference>
<dbReference type="EMBL" id="PVOB01000015">
    <property type="protein sequence ID" value="PRO96071.1"/>
    <property type="molecule type" value="Genomic_DNA"/>
</dbReference>